<dbReference type="CDD" id="cd06171">
    <property type="entry name" value="Sigma70_r4"/>
    <property type="match status" value="1"/>
</dbReference>
<dbReference type="SUPFAM" id="SSF88946">
    <property type="entry name" value="Sigma2 domain of RNA polymerase sigma factors"/>
    <property type="match status" value="1"/>
</dbReference>
<gene>
    <name evidence="7" type="ORF">JQM67_03685</name>
</gene>
<keyword evidence="3" id="KW-0731">Sigma factor</keyword>
<evidence type="ECO:0000259" key="5">
    <source>
        <dbReference type="Pfam" id="PF04542"/>
    </source>
</evidence>
<dbReference type="InterPro" id="IPR007627">
    <property type="entry name" value="RNA_pol_sigma70_r2"/>
</dbReference>
<sequence length="165" mass="19223">MTSIETVCEQTYPLCEVVQAYTDTLFKISFSITGSVADSEDILQNVFLKYYTKKPLFRSWEHCKAWLIRVTINESKNLLRFRVRRQAADIDDLAEILPSRIEQGIFMDILLLPDKYKTVLYLYYAEGYKTDEIAQILKISPAAVRKRLEKGRKQLKLIYDEGAIL</sequence>
<dbReference type="InterPro" id="IPR013325">
    <property type="entry name" value="RNA_pol_sigma_r2"/>
</dbReference>
<evidence type="ECO:0000256" key="2">
    <source>
        <dbReference type="ARBA" id="ARBA00023015"/>
    </source>
</evidence>
<evidence type="ECO:0000313" key="8">
    <source>
        <dbReference type="Proteomes" id="UP001299220"/>
    </source>
</evidence>
<reference evidence="7 8" key="1">
    <citation type="submission" date="2020-12" db="EMBL/GenBank/DDBJ databases">
        <title>Whole genome sequences of gut porcine anaerobes.</title>
        <authorList>
            <person name="Kubasova T."/>
            <person name="Jahodarova E."/>
            <person name="Rychlik I."/>
        </authorList>
    </citation>
    <scope>NUCLEOTIDE SEQUENCE [LARGE SCALE GENOMIC DNA]</scope>
    <source>
        <strain evidence="7 8">An867</strain>
    </source>
</reference>
<dbReference type="InterPro" id="IPR039425">
    <property type="entry name" value="RNA_pol_sigma-70-like"/>
</dbReference>
<feature type="domain" description="RNA polymerase sigma-70 region 2" evidence="5">
    <location>
        <begin position="18"/>
        <end position="84"/>
    </location>
</feature>
<dbReference type="InterPro" id="IPR014284">
    <property type="entry name" value="RNA_pol_sigma-70_dom"/>
</dbReference>
<dbReference type="Pfam" id="PF08281">
    <property type="entry name" value="Sigma70_r4_2"/>
    <property type="match status" value="1"/>
</dbReference>
<evidence type="ECO:0000256" key="4">
    <source>
        <dbReference type="ARBA" id="ARBA00023163"/>
    </source>
</evidence>
<dbReference type="InterPro" id="IPR036388">
    <property type="entry name" value="WH-like_DNA-bd_sf"/>
</dbReference>
<proteinExistence type="inferred from homology"/>
<name>A0ABS9CKN0_9FIRM</name>
<evidence type="ECO:0000256" key="1">
    <source>
        <dbReference type="ARBA" id="ARBA00010641"/>
    </source>
</evidence>
<comment type="caution">
    <text evidence="7">The sequence shown here is derived from an EMBL/GenBank/DDBJ whole genome shotgun (WGS) entry which is preliminary data.</text>
</comment>
<keyword evidence="8" id="KW-1185">Reference proteome</keyword>
<dbReference type="EMBL" id="JAFBIT010000001">
    <property type="protein sequence ID" value="MCF2651695.1"/>
    <property type="molecule type" value="Genomic_DNA"/>
</dbReference>
<keyword evidence="4" id="KW-0804">Transcription</keyword>
<dbReference type="Proteomes" id="UP001299220">
    <property type="component" value="Unassembled WGS sequence"/>
</dbReference>
<dbReference type="InterPro" id="IPR013324">
    <property type="entry name" value="RNA_pol_sigma_r3/r4-like"/>
</dbReference>
<accession>A0ABS9CKN0</accession>
<comment type="similarity">
    <text evidence="1">Belongs to the sigma-70 factor family. ECF subfamily.</text>
</comment>
<evidence type="ECO:0000256" key="3">
    <source>
        <dbReference type="ARBA" id="ARBA00023082"/>
    </source>
</evidence>
<feature type="domain" description="RNA polymerase sigma factor 70 region 4 type 2" evidence="6">
    <location>
        <begin position="111"/>
        <end position="155"/>
    </location>
</feature>
<dbReference type="Gene3D" id="1.10.1740.10">
    <property type="match status" value="1"/>
</dbReference>
<dbReference type="Pfam" id="PF04542">
    <property type="entry name" value="Sigma70_r2"/>
    <property type="match status" value="1"/>
</dbReference>
<dbReference type="Gene3D" id="1.10.10.10">
    <property type="entry name" value="Winged helix-like DNA-binding domain superfamily/Winged helix DNA-binding domain"/>
    <property type="match status" value="1"/>
</dbReference>
<protein>
    <submittedName>
        <fullName evidence="7">Sigma-70 family RNA polymerase sigma factor</fullName>
    </submittedName>
</protein>
<organism evidence="7 8">
    <name type="scientific">Anaeromassilibacillus senegalensis</name>
    <dbReference type="NCBI Taxonomy" id="1673717"/>
    <lineage>
        <taxon>Bacteria</taxon>
        <taxon>Bacillati</taxon>
        <taxon>Bacillota</taxon>
        <taxon>Clostridia</taxon>
        <taxon>Eubacteriales</taxon>
        <taxon>Acutalibacteraceae</taxon>
        <taxon>Anaeromassilibacillus</taxon>
    </lineage>
</organism>
<dbReference type="PANTHER" id="PTHR43133">
    <property type="entry name" value="RNA POLYMERASE ECF-TYPE SIGMA FACTO"/>
    <property type="match status" value="1"/>
</dbReference>
<dbReference type="SUPFAM" id="SSF88659">
    <property type="entry name" value="Sigma3 and sigma4 domains of RNA polymerase sigma factors"/>
    <property type="match status" value="1"/>
</dbReference>
<dbReference type="PANTHER" id="PTHR43133:SF51">
    <property type="entry name" value="RNA POLYMERASE SIGMA FACTOR"/>
    <property type="match status" value="1"/>
</dbReference>
<dbReference type="InterPro" id="IPR013249">
    <property type="entry name" value="RNA_pol_sigma70_r4_t2"/>
</dbReference>
<keyword evidence="2" id="KW-0805">Transcription regulation</keyword>
<dbReference type="RefSeq" id="WP_235322702.1">
    <property type="nucleotide sequence ID" value="NZ_JAFBIT010000001.1"/>
</dbReference>
<dbReference type="NCBIfam" id="TIGR02937">
    <property type="entry name" value="sigma70-ECF"/>
    <property type="match status" value="1"/>
</dbReference>
<evidence type="ECO:0000313" key="7">
    <source>
        <dbReference type="EMBL" id="MCF2651695.1"/>
    </source>
</evidence>
<evidence type="ECO:0000259" key="6">
    <source>
        <dbReference type="Pfam" id="PF08281"/>
    </source>
</evidence>